<protein>
    <submittedName>
        <fullName evidence="16">TonB-dependent receptor</fullName>
    </submittedName>
</protein>
<evidence type="ECO:0000313" key="18">
    <source>
        <dbReference type="Proteomes" id="UP000321917"/>
    </source>
</evidence>
<dbReference type="Gene3D" id="2.170.130.10">
    <property type="entry name" value="TonB-dependent receptor, plug domain"/>
    <property type="match status" value="1"/>
</dbReference>
<keyword evidence="3 11" id="KW-0813">Transport</keyword>
<keyword evidence="5 11" id="KW-0812">Transmembrane</keyword>
<keyword evidence="6" id="KW-0732">Signal</keyword>
<accession>A0A5C6Q3G6</accession>
<dbReference type="Pfam" id="PF00593">
    <property type="entry name" value="TonB_dep_Rec_b-barrel"/>
    <property type="match status" value="1"/>
</dbReference>
<dbReference type="SUPFAM" id="SSF56935">
    <property type="entry name" value="Porins"/>
    <property type="match status" value="1"/>
</dbReference>
<dbReference type="RefSeq" id="WP_146799923.1">
    <property type="nucleotide sequence ID" value="NZ_VOLP01000017.1"/>
</dbReference>
<keyword evidence="7 12" id="KW-0798">TonB box</keyword>
<evidence type="ECO:0000256" key="5">
    <source>
        <dbReference type="ARBA" id="ARBA00022692"/>
    </source>
</evidence>
<dbReference type="PANTHER" id="PTHR30069:SF29">
    <property type="entry name" value="HEMOGLOBIN AND HEMOGLOBIN-HAPTOGLOBIN-BINDING PROTEIN 1-RELATED"/>
    <property type="match status" value="1"/>
</dbReference>
<evidence type="ECO:0000256" key="8">
    <source>
        <dbReference type="ARBA" id="ARBA00023136"/>
    </source>
</evidence>
<evidence type="ECO:0000256" key="2">
    <source>
        <dbReference type="ARBA" id="ARBA00008143"/>
    </source>
</evidence>
<keyword evidence="9 16" id="KW-0675">Receptor</keyword>
<dbReference type="PROSITE" id="PS52016">
    <property type="entry name" value="TONB_DEPENDENT_REC_3"/>
    <property type="match status" value="1"/>
</dbReference>
<keyword evidence="10 11" id="KW-0998">Cell outer membrane</keyword>
<keyword evidence="8 11" id="KW-0472">Membrane</keyword>
<keyword evidence="17" id="KW-1185">Reference proteome</keyword>
<evidence type="ECO:0000313" key="15">
    <source>
        <dbReference type="EMBL" id="TWX57518.1"/>
    </source>
</evidence>
<evidence type="ECO:0000313" key="17">
    <source>
        <dbReference type="Proteomes" id="UP000321525"/>
    </source>
</evidence>
<name>A0A5C6Q3G6_9GAMM</name>
<evidence type="ECO:0000256" key="7">
    <source>
        <dbReference type="ARBA" id="ARBA00023077"/>
    </source>
</evidence>
<evidence type="ECO:0000256" key="3">
    <source>
        <dbReference type="ARBA" id="ARBA00022448"/>
    </source>
</evidence>
<gene>
    <name evidence="15" type="ORF">ESZ26_13065</name>
    <name evidence="16" type="ORF">ESZ27_17000</name>
</gene>
<evidence type="ECO:0000256" key="1">
    <source>
        <dbReference type="ARBA" id="ARBA00004571"/>
    </source>
</evidence>
<evidence type="ECO:0000259" key="14">
    <source>
        <dbReference type="Pfam" id="PF07715"/>
    </source>
</evidence>
<evidence type="ECO:0000256" key="12">
    <source>
        <dbReference type="RuleBase" id="RU003357"/>
    </source>
</evidence>
<sequence>MVIRSSDPALIVNFCQRVALISLLLFTGISSAEKSFEEQQAIFELSLAELLNVRVEVASYTSERIIQTPAIVSRYNQDDLTLMGIRTLKDMLSFIPGFVLQENRAGGTPVMIRGIVEAFNQKILFLLDDVPYWMPSHSEIPLLGIPIEAISHVEVIRGPGAIYYGTNASAGVIKIVTKQKAGNSLAINYDSNQKLNVGGYYFHAFNADSHLSLAVESQKDNGFTSYIAGTPQPPFFPKGTPDFDHIVITEEMTSVLARFRYHDFNLNFQIFDSMTNDTNAPTHLSIATQREHKGYLLHLDKGWEFEHSNLQLYSEYNQFYLQFVSRNVLGLDNDGGFRFDNNGDNNTRWRTGATFDYHWSDTLILNSGMEFEKRRIENYNLYSVATNRNILRLIESQGVEESALFGQIDYQYQQWRFLIGGRYTNNSQSGDRVTPRISTVYQIDNHQSIKLLYSVGFNSPNFTQLFINIPGTIEGNPNLKAELVKTTDLAYSYEKDNTLFVANAYLLKADDFIQRGFNNNLVSFFNSGSFDRSGIELDYQRVFKNYTVFANFAYIHQGNRELRDDNLAAIVPKITTAFGVSYPWDELQTLGVSLRTISKRNKAQASYLLNANYNYKTERYSLFFTVKNLLGKKVVYPDTQDFVAEHLIEGDDNANLSVLPKIFILGNTWLASISLDFWLQ</sequence>
<dbReference type="InterPro" id="IPR012910">
    <property type="entry name" value="Plug_dom"/>
</dbReference>
<evidence type="ECO:0000256" key="10">
    <source>
        <dbReference type="ARBA" id="ARBA00023237"/>
    </source>
</evidence>
<evidence type="ECO:0000256" key="6">
    <source>
        <dbReference type="ARBA" id="ARBA00022729"/>
    </source>
</evidence>
<reference evidence="16 18" key="1">
    <citation type="submission" date="2019-07" db="EMBL/GenBank/DDBJ databases">
        <title>Genomes of sea-ice associated Colwellia species.</title>
        <authorList>
            <person name="Bowman J.P."/>
        </authorList>
    </citation>
    <scope>NUCLEOTIDE SEQUENCE [LARGE SCALE GENOMIC DNA]</scope>
    <source>
        <strain evidence="15 17">ACAM 607</strain>
        <strain evidence="16 18">IC036</strain>
    </source>
</reference>
<comment type="subcellular location">
    <subcellularLocation>
        <location evidence="1 11">Cell outer membrane</location>
        <topology evidence="1 11">Multi-pass membrane protein</topology>
    </subcellularLocation>
</comment>
<evidence type="ECO:0000256" key="9">
    <source>
        <dbReference type="ARBA" id="ARBA00023170"/>
    </source>
</evidence>
<dbReference type="Proteomes" id="UP000321917">
    <property type="component" value="Unassembled WGS sequence"/>
</dbReference>
<dbReference type="InterPro" id="IPR036942">
    <property type="entry name" value="Beta-barrel_TonB_sf"/>
</dbReference>
<dbReference type="GO" id="GO:0044718">
    <property type="term" value="P:siderophore transmembrane transport"/>
    <property type="evidence" value="ECO:0007669"/>
    <property type="project" value="TreeGrafter"/>
</dbReference>
<dbReference type="AlphaFoldDB" id="A0A5C6Q3G6"/>
<dbReference type="InterPro" id="IPR037066">
    <property type="entry name" value="Plug_dom_sf"/>
</dbReference>
<dbReference type="Proteomes" id="UP000321525">
    <property type="component" value="Unassembled WGS sequence"/>
</dbReference>
<keyword evidence="4 11" id="KW-1134">Transmembrane beta strand</keyword>
<dbReference type="Gene3D" id="2.40.170.20">
    <property type="entry name" value="TonB-dependent receptor, beta-barrel domain"/>
    <property type="match status" value="1"/>
</dbReference>
<dbReference type="InterPro" id="IPR039426">
    <property type="entry name" value="TonB-dep_rcpt-like"/>
</dbReference>
<comment type="similarity">
    <text evidence="2">Belongs to the TonB-dependent receptor family. Hemoglobin/haptoglobin binding protein subfamily.</text>
</comment>
<dbReference type="PANTHER" id="PTHR30069">
    <property type="entry name" value="TONB-DEPENDENT OUTER MEMBRANE RECEPTOR"/>
    <property type="match status" value="1"/>
</dbReference>
<dbReference type="InterPro" id="IPR000531">
    <property type="entry name" value="Beta-barrel_TonB"/>
</dbReference>
<feature type="domain" description="TonB-dependent receptor-like beta-barrel" evidence="13">
    <location>
        <begin position="269"/>
        <end position="629"/>
    </location>
</feature>
<feature type="domain" description="TonB-dependent receptor plug" evidence="14">
    <location>
        <begin position="66"/>
        <end position="172"/>
    </location>
</feature>
<evidence type="ECO:0000313" key="16">
    <source>
        <dbReference type="EMBL" id="TWX63379.1"/>
    </source>
</evidence>
<dbReference type="EMBL" id="VOLR01000018">
    <property type="protein sequence ID" value="TWX57518.1"/>
    <property type="molecule type" value="Genomic_DNA"/>
</dbReference>
<evidence type="ECO:0000256" key="11">
    <source>
        <dbReference type="PROSITE-ProRule" id="PRU01360"/>
    </source>
</evidence>
<comment type="caution">
    <text evidence="16">The sequence shown here is derived from an EMBL/GenBank/DDBJ whole genome shotgun (WGS) entry which is preliminary data.</text>
</comment>
<evidence type="ECO:0000256" key="4">
    <source>
        <dbReference type="ARBA" id="ARBA00022452"/>
    </source>
</evidence>
<dbReference type="GO" id="GO:0009279">
    <property type="term" value="C:cell outer membrane"/>
    <property type="evidence" value="ECO:0007669"/>
    <property type="project" value="UniProtKB-SubCell"/>
</dbReference>
<evidence type="ECO:0000259" key="13">
    <source>
        <dbReference type="Pfam" id="PF00593"/>
    </source>
</evidence>
<proteinExistence type="inferred from homology"/>
<dbReference type="EMBL" id="VOLQ01000045">
    <property type="protein sequence ID" value="TWX63379.1"/>
    <property type="molecule type" value="Genomic_DNA"/>
</dbReference>
<organism evidence="16 18">
    <name type="scientific">Colwellia hornerae</name>
    <dbReference type="NCBI Taxonomy" id="89402"/>
    <lineage>
        <taxon>Bacteria</taxon>
        <taxon>Pseudomonadati</taxon>
        <taxon>Pseudomonadota</taxon>
        <taxon>Gammaproteobacteria</taxon>
        <taxon>Alteromonadales</taxon>
        <taxon>Colwelliaceae</taxon>
        <taxon>Colwellia</taxon>
    </lineage>
</organism>
<dbReference type="Pfam" id="PF07715">
    <property type="entry name" value="Plug"/>
    <property type="match status" value="1"/>
</dbReference>
<dbReference type="OrthoDB" id="9764669at2"/>
<dbReference type="GO" id="GO:0015344">
    <property type="term" value="F:siderophore uptake transmembrane transporter activity"/>
    <property type="evidence" value="ECO:0007669"/>
    <property type="project" value="TreeGrafter"/>
</dbReference>